<dbReference type="FunFam" id="3.40.50.150:FF:000057">
    <property type="entry name" value="O-methyltransferase ZRP4"/>
    <property type="match status" value="1"/>
</dbReference>
<evidence type="ECO:0000259" key="6">
    <source>
        <dbReference type="Pfam" id="PF08100"/>
    </source>
</evidence>
<sequence length="372" mass="40587">MDALSTEDLIHAESVLYHHFFCYVKSMALSCAVHLGIPNAIYHRGGSATLSDLIADTGLHASRLPCLKRLMNVLTISCIFTASNPPATGSSTTGSLSSREEVVYKLTTMSRLLITGDDNKLCSMSPMLHFLVRPLTVTPFFGMHSWFKDEQAASKSFFEMAHGCDRWEMTSKNAEDNGVLNEAMVADSQLVMEIFLREAGGKIFSGISSLVDVGGGLGGASAAITRAFPHIKCTVLDLPHVVSQASSRCNGTVHFVAGDMFEFIPRSDAVLLKWVLHCWGDDDCIKILRLCKAAIPAREDGGKVIIIDCVMGSGPQDPVSKETHALYDLYMMYINGVERGENDWKKIFQEAGFSGYKIVSGLGIRSAIEVYP</sequence>
<dbReference type="GO" id="GO:0032259">
    <property type="term" value="P:methylation"/>
    <property type="evidence" value="ECO:0007669"/>
    <property type="project" value="UniProtKB-KW"/>
</dbReference>
<dbReference type="InterPro" id="IPR001077">
    <property type="entry name" value="COMT_C"/>
</dbReference>
<evidence type="ECO:0000259" key="5">
    <source>
        <dbReference type="Pfam" id="PF00891"/>
    </source>
</evidence>
<accession>A0A2T7CNW7</accession>
<feature type="domain" description="O-methyltransferase dimerisation" evidence="6">
    <location>
        <begin position="18"/>
        <end position="115"/>
    </location>
</feature>
<feature type="active site" description="Proton acceptor" evidence="4">
    <location>
        <position position="277"/>
    </location>
</feature>
<dbReference type="SUPFAM" id="SSF53335">
    <property type="entry name" value="S-adenosyl-L-methionine-dependent methyltransferases"/>
    <property type="match status" value="1"/>
</dbReference>
<dbReference type="GO" id="GO:0046983">
    <property type="term" value="F:protein dimerization activity"/>
    <property type="evidence" value="ECO:0007669"/>
    <property type="project" value="InterPro"/>
</dbReference>
<evidence type="ECO:0000256" key="1">
    <source>
        <dbReference type="ARBA" id="ARBA00022603"/>
    </source>
</evidence>
<dbReference type="Gene3D" id="1.10.10.10">
    <property type="entry name" value="Winged helix-like DNA-binding domain superfamily/Winged helix DNA-binding domain"/>
    <property type="match status" value="1"/>
</dbReference>
<dbReference type="Pfam" id="PF08100">
    <property type="entry name" value="Dimerisation"/>
    <property type="match status" value="1"/>
</dbReference>
<evidence type="ECO:0000256" key="3">
    <source>
        <dbReference type="ARBA" id="ARBA00022691"/>
    </source>
</evidence>
<feature type="domain" description="O-methyltransferase C-terminal" evidence="5">
    <location>
        <begin position="146"/>
        <end position="354"/>
    </location>
</feature>
<dbReference type="GO" id="GO:0008171">
    <property type="term" value="F:O-methyltransferase activity"/>
    <property type="evidence" value="ECO:0007669"/>
    <property type="project" value="InterPro"/>
</dbReference>
<dbReference type="OrthoDB" id="1606438at2759"/>
<evidence type="ECO:0000313" key="8">
    <source>
        <dbReference type="Proteomes" id="UP000244336"/>
    </source>
</evidence>
<dbReference type="Gene3D" id="3.40.50.150">
    <property type="entry name" value="Vaccinia Virus protein VP39"/>
    <property type="match status" value="1"/>
</dbReference>
<evidence type="ECO:0008006" key="9">
    <source>
        <dbReference type="Google" id="ProtNLM"/>
    </source>
</evidence>
<protein>
    <recommendedName>
        <fullName evidence="9">O-methyltransferase domain-containing protein</fullName>
    </recommendedName>
</protein>
<evidence type="ECO:0000256" key="4">
    <source>
        <dbReference type="PIRSR" id="PIRSR005739-1"/>
    </source>
</evidence>
<dbReference type="STRING" id="1504633.A0A2T7CNW7"/>
<dbReference type="EMBL" id="CM009756">
    <property type="protein sequence ID" value="PUZ45018.1"/>
    <property type="molecule type" value="Genomic_DNA"/>
</dbReference>
<dbReference type="InterPro" id="IPR036388">
    <property type="entry name" value="WH-like_DNA-bd_sf"/>
</dbReference>
<proteinExistence type="predicted"/>
<dbReference type="Gramene" id="PUZ45018">
    <property type="protein sequence ID" value="PUZ45018"/>
    <property type="gene ID" value="GQ55_8G186100"/>
</dbReference>
<dbReference type="InterPro" id="IPR016461">
    <property type="entry name" value="COMT-like"/>
</dbReference>
<evidence type="ECO:0000313" key="7">
    <source>
        <dbReference type="EMBL" id="PUZ45018.1"/>
    </source>
</evidence>
<name>A0A2T7CNW7_9POAL</name>
<dbReference type="InterPro" id="IPR029063">
    <property type="entry name" value="SAM-dependent_MTases_sf"/>
</dbReference>
<dbReference type="PIRSF" id="PIRSF005739">
    <property type="entry name" value="O-mtase"/>
    <property type="match status" value="1"/>
</dbReference>
<dbReference type="PROSITE" id="PS51683">
    <property type="entry name" value="SAM_OMT_II"/>
    <property type="match status" value="1"/>
</dbReference>
<dbReference type="SUPFAM" id="SSF46785">
    <property type="entry name" value="Winged helix' DNA-binding domain"/>
    <property type="match status" value="1"/>
</dbReference>
<organism evidence="7 8">
    <name type="scientific">Panicum hallii var. hallii</name>
    <dbReference type="NCBI Taxonomy" id="1504633"/>
    <lineage>
        <taxon>Eukaryota</taxon>
        <taxon>Viridiplantae</taxon>
        <taxon>Streptophyta</taxon>
        <taxon>Embryophyta</taxon>
        <taxon>Tracheophyta</taxon>
        <taxon>Spermatophyta</taxon>
        <taxon>Magnoliopsida</taxon>
        <taxon>Liliopsida</taxon>
        <taxon>Poales</taxon>
        <taxon>Poaceae</taxon>
        <taxon>PACMAD clade</taxon>
        <taxon>Panicoideae</taxon>
        <taxon>Panicodae</taxon>
        <taxon>Paniceae</taxon>
        <taxon>Panicinae</taxon>
        <taxon>Panicum</taxon>
        <taxon>Panicum sect. Panicum</taxon>
    </lineage>
</organism>
<keyword evidence="8" id="KW-1185">Reference proteome</keyword>
<dbReference type="GO" id="GO:0008757">
    <property type="term" value="F:S-adenosylmethionine-dependent methyltransferase activity"/>
    <property type="evidence" value="ECO:0007669"/>
    <property type="project" value="UniProtKB-ARBA"/>
</dbReference>
<gene>
    <name evidence="7" type="ORF">GQ55_8G186100</name>
</gene>
<keyword evidence="1" id="KW-0489">Methyltransferase</keyword>
<dbReference type="InterPro" id="IPR036390">
    <property type="entry name" value="WH_DNA-bd_sf"/>
</dbReference>
<dbReference type="InterPro" id="IPR012967">
    <property type="entry name" value="COMT_dimerisation"/>
</dbReference>
<keyword evidence="3" id="KW-0949">S-adenosyl-L-methionine</keyword>
<dbReference type="AlphaFoldDB" id="A0A2T7CNW7"/>
<dbReference type="Pfam" id="PF00891">
    <property type="entry name" value="Methyltransf_2"/>
    <property type="match status" value="1"/>
</dbReference>
<dbReference type="Proteomes" id="UP000244336">
    <property type="component" value="Chromosome 8"/>
</dbReference>
<keyword evidence="2" id="KW-0808">Transferase</keyword>
<dbReference type="PANTHER" id="PTHR11746">
    <property type="entry name" value="O-METHYLTRANSFERASE"/>
    <property type="match status" value="1"/>
</dbReference>
<reference evidence="7 8" key="1">
    <citation type="submission" date="2018-04" db="EMBL/GenBank/DDBJ databases">
        <title>WGS assembly of Panicum hallii var. hallii HAL2.</title>
        <authorList>
            <person name="Lovell J."/>
            <person name="Jenkins J."/>
            <person name="Lowry D."/>
            <person name="Mamidi S."/>
            <person name="Sreedasyam A."/>
            <person name="Weng X."/>
            <person name="Barry K."/>
            <person name="Bonette J."/>
            <person name="Campitelli B."/>
            <person name="Daum C."/>
            <person name="Gordon S."/>
            <person name="Gould B."/>
            <person name="Lipzen A."/>
            <person name="MacQueen A."/>
            <person name="Palacio-Mejia J."/>
            <person name="Plott C."/>
            <person name="Shakirov E."/>
            <person name="Shu S."/>
            <person name="Yoshinaga Y."/>
            <person name="Zane M."/>
            <person name="Rokhsar D."/>
            <person name="Grimwood J."/>
            <person name="Schmutz J."/>
            <person name="Juenger T."/>
        </authorList>
    </citation>
    <scope>NUCLEOTIDE SEQUENCE [LARGE SCALE GENOMIC DNA]</scope>
    <source>
        <strain evidence="8">cv. HAL2</strain>
    </source>
</reference>
<evidence type="ECO:0000256" key="2">
    <source>
        <dbReference type="ARBA" id="ARBA00022679"/>
    </source>
</evidence>